<evidence type="ECO:0000256" key="1">
    <source>
        <dbReference type="SAM" id="SignalP"/>
    </source>
</evidence>
<evidence type="ECO:0000259" key="2">
    <source>
        <dbReference type="Pfam" id="PF01593"/>
    </source>
</evidence>
<keyword evidence="1" id="KW-0732">Signal</keyword>
<dbReference type="InterPro" id="IPR050281">
    <property type="entry name" value="Flavin_monoamine_oxidase"/>
</dbReference>
<dbReference type="SUPFAM" id="SSF54373">
    <property type="entry name" value="FAD-linked reductases, C-terminal domain"/>
    <property type="match status" value="1"/>
</dbReference>
<feature type="domain" description="Amine oxidase" evidence="2">
    <location>
        <begin position="46"/>
        <end position="484"/>
    </location>
</feature>
<dbReference type="PANTHER" id="PTHR10742:SF313">
    <property type="entry name" value="AMINE OXIDASE"/>
    <property type="match status" value="1"/>
</dbReference>
<keyword evidence="4" id="KW-1185">Reference proteome</keyword>
<gene>
    <name evidence="3" type="ORF">B0I35DRAFT_396766</name>
</gene>
<comment type="caution">
    <text evidence="3">The sequence shown here is derived from an EMBL/GenBank/DDBJ whole genome shotgun (WGS) entry which is preliminary data.</text>
</comment>
<name>A0A8K0SK27_9HYPO</name>
<dbReference type="OrthoDB" id="7777654at2759"/>
<dbReference type="Gene3D" id="3.50.50.60">
    <property type="entry name" value="FAD/NAD(P)-binding domain"/>
    <property type="match status" value="1"/>
</dbReference>
<feature type="chain" id="PRO_5035456428" description="Amine oxidase domain-containing protein" evidence="1">
    <location>
        <begin position="22"/>
        <end position="551"/>
    </location>
</feature>
<reference evidence="3" key="1">
    <citation type="journal article" date="2021" name="Nat. Commun.">
        <title>Genetic determinants of endophytism in the Arabidopsis root mycobiome.</title>
        <authorList>
            <person name="Mesny F."/>
            <person name="Miyauchi S."/>
            <person name="Thiergart T."/>
            <person name="Pickel B."/>
            <person name="Atanasova L."/>
            <person name="Karlsson M."/>
            <person name="Huettel B."/>
            <person name="Barry K.W."/>
            <person name="Haridas S."/>
            <person name="Chen C."/>
            <person name="Bauer D."/>
            <person name="Andreopoulos W."/>
            <person name="Pangilinan J."/>
            <person name="LaButti K."/>
            <person name="Riley R."/>
            <person name="Lipzen A."/>
            <person name="Clum A."/>
            <person name="Drula E."/>
            <person name="Henrissat B."/>
            <person name="Kohler A."/>
            <person name="Grigoriev I.V."/>
            <person name="Martin F.M."/>
            <person name="Hacquard S."/>
        </authorList>
    </citation>
    <scope>NUCLEOTIDE SEQUENCE</scope>
    <source>
        <strain evidence="3">MPI-CAGE-CH-0235</strain>
    </source>
</reference>
<dbReference type="GO" id="GO:0016491">
    <property type="term" value="F:oxidoreductase activity"/>
    <property type="evidence" value="ECO:0007669"/>
    <property type="project" value="InterPro"/>
</dbReference>
<proteinExistence type="predicted"/>
<dbReference type="Pfam" id="PF01593">
    <property type="entry name" value="Amino_oxidase"/>
    <property type="match status" value="1"/>
</dbReference>
<dbReference type="EMBL" id="JAGPNK010000012">
    <property type="protein sequence ID" value="KAH7310501.1"/>
    <property type="molecule type" value="Genomic_DNA"/>
</dbReference>
<dbReference type="Proteomes" id="UP000813444">
    <property type="component" value="Unassembled WGS sequence"/>
</dbReference>
<dbReference type="AlphaFoldDB" id="A0A8K0SK27"/>
<dbReference type="GO" id="GO:0006598">
    <property type="term" value="P:polyamine catabolic process"/>
    <property type="evidence" value="ECO:0007669"/>
    <property type="project" value="TreeGrafter"/>
</dbReference>
<accession>A0A8K0SK27</accession>
<dbReference type="PANTHER" id="PTHR10742">
    <property type="entry name" value="FLAVIN MONOAMINE OXIDASE"/>
    <property type="match status" value="1"/>
</dbReference>
<dbReference type="InterPro" id="IPR036188">
    <property type="entry name" value="FAD/NAD-bd_sf"/>
</dbReference>
<dbReference type="InterPro" id="IPR002937">
    <property type="entry name" value="Amino_oxidase"/>
</dbReference>
<organism evidence="3 4">
    <name type="scientific">Stachybotrys elegans</name>
    <dbReference type="NCBI Taxonomy" id="80388"/>
    <lineage>
        <taxon>Eukaryota</taxon>
        <taxon>Fungi</taxon>
        <taxon>Dikarya</taxon>
        <taxon>Ascomycota</taxon>
        <taxon>Pezizomycotina</taxon>
        <taxon>Sordariomycetes</taxon>
        <taxon>Hypocreomycetidae</taxon>
        <taxon>Hypocreales</taxon>
        <taxon>Stachybotryaceae</taxon>
        <taxon>Stachybotrys</taxon>
    </lineage>
</organism>
<dbReference type="Gene3D" id="3.90.660.10">
    <property type="match status" value="1"/>
</dbReference>
<protein>
    <recommendedName>
        <fullName evidence="2">Amine oxidase domain-containing protein</fullName>
    </recommendedName>
</protein>
<evidence type="ECO:0000313" key="3">
    <source>
        <dbReference type="EMBL" id="KAH7310501.1"/>
    </source>
</evidence>
<evidence type="ECO:0000313" key="4">
    <source>
        <dbReference type="Proteomes" id="UP000813444"/>
    </source>
</evidence>
<sequence length="551" mass="61712">MHFKSFHHAALLICFTAGVFAIPAEKHARHDSECRKTKVAILGAGIAGVIAGQTLANHSIDDFVIIEYKHEIGGRVHHAFFGHDEYGDPLVVEYGANWAQGLGSSDTRENPIWTLMKKWDIANHPSDFERILTYNESGPVDFTAEIGAFEDAMDRMAAEGGEILKGNLQDMTIREGLSMVGWKPRQRAYPAAAEAVEWWLYGTDGEQALTPEQTSLVFNTAVSNFTFLQFSDENNFVIDQRGHNAWIVGEASEYLTIGDSRLLLNTNVTKIIYSPHGVEIETEGGGCIQADYAICTFSLGVLQQDDAVTFEPALPSWKQQAINRFEMGTYTKIFMQFNESFWPEDTEFFLYADPVQRGWYPIWQTVDLDGFFPGSHVIFVTVTGSESYRVESMTDEETKEEAMAVLRNMFPDITIPDPVAFKYPRWSTTPWAYGSFSCWPASTTLEMHQNLRANVDRLWFAGEHASLLATYFGYMQGAYYEGREIGGRIASLIKGNCIGDPPTGGAVRHSGACGEMVRYEVLHGTTTEDEYNVQNGWDGTSFYDDEGKPEE</sequence>
<dbReference type="SUPFAM" id="SSF51905">
    <property type="entry name" value="FAD/NAD(P)-binding domain"/>
    <property type="match status" value="1"/>
</dbReference>
<feature type="signal peptide" evidence="1">
    <location>
        <begin position="1"/>
        <end position="21"/>
    </location>
</feature>